<accession>A0AAD5YMH5</accession>
<comment type="caution">
    <text evidence="7">The sequence shown here is derived from an EMBL/GenBank/DDBJ whole genome shotgun (WGS) entry which is preliminary data.</text>
</comment>
<reference evidence="7" key="1">
    <citation type="submission" date="2022-07" db="EMBL/GenBank/DDBJ databases">
        <title>Genome Sequence of Leucocoprinus birnbaumii.</title>
        <authorList>
            <person name="Buettner E."/>
        </authorList>
    </citation>
    <scope>NUCLEOTIDE SEQUENCE</scope>
    <source>
        <strain evidence="7">VT141</strain>
    </source>
</reference>
<keyword evidence="5 6" id="KW-1015">Disulfide bond</keyword>
<evidence type="ECO:0000256" key="3">
    <source>
        <dbReference type="ARBA" id="ARBA00022512"/>
    </source>
</evidence>
<evidence type="ECO:0000313" key="8">
    <source>
        <dbReference type="Proteomes" id="UP001213000"/>
    </source>
</evidence>
<name>A0AAD5YMH5_9AGAR</name>
<feature type="signal peptide" evidence="6">
    <location>
        <begin position="1"/>
        <end position="19"/>
    </location>
</feature>
<dbReference type="Proteomes" id="UP001213000">
    <property type="component" value="Unassembled WGS sequence"/>
</dbReference>
<keyword evidence="3 6" id="KW-0134">Cell wall</keyword>
<dbReference type="GO" id="GO:0005199">
    <property type="term" value="F:structural constituent of cell wall"/>
    <property type="evidence" value="ECO:0007669"/>
    <property type="project" value="InterPro"/>
</dbReference>
<dbReference type="CDD" id="cd23507">
    <property type="entry name" value="hydrophobin_I"/>
    <property type="match status" value="1"/>
</dbReference>
<keyword evidence="4 6" id="KW-0964">Secreted</keyword>
<protein>
    <recommendedName>
        <fullName evidence="6">Hydrophobin</fullName>
    </recommendedName>
</protein>
<dbReference type="AlphaFoldDB" id="A0AAD5YMH5"/>
<keyword evidence="8" id="KW-1185">Reference proteome</keyword>
<feature type="chain" id="PRO_5041767291" description="Hydrophobin" evidence="6">
    <location>
        <begin position="20"/>
        <end position="110"/>
    </location>
</feature>
<dbReference type="Pfam" id="PF01185">
    <property type="entry name" value="Hydrophobin"/>
    <property type="match status" value="1"/>
</dbReference>
<proteinExistence type="inferred from homology"/>
<comment type="similarity">
    <text evidence="2 6">Belongs to the fungal hydrophobin family.</text>
</comment>
<sequence length="110" mass="10980">MFTQLTTVIAFAFTMAVNAVPQNNQNVACTSGETQCCSSVQTAQNNGSLSDVLRGVGAVVNSGIPVGVDGSPFVTLGVSGTSCSGQVVCCQNNKFSGVVALGCMALNVGA</sequence>
<keyword evidence="6" id="KW-0732">Signal</keyword>
<comment type="subcellular location">
    <subcellularLocation>
        <location evidence="1 6">Secreted</location>
        <location evidence="1 6">Cell wall</location>
    </subcellularLocation>
</comment>
<evidence type="ECO:0000256" key="5">
    <source>
        <dbReference type="ARBA" id="ARBA00023157"/>
    </source>
</evidence>
<evidence type="ECO:0000256" key="2">
    <source>
        <dbReference type="ARBA" id="ARBA00010446"/>
    </source>
</evidence>
<gene>
    <name evidence="7" type="ORF">NP233_g9144</name>
</gene>
<evidence type="ECO:0000313" key="7">
    <source>
        <dbReference type="EMBL" id="KAJ3563121.1"/>
    </source>
</evidence>
<evidence type="ECO:0000256" key="1">
    <source>
        <dbReference type="ARBA" id="ARBA00004191"/>
    </source>
</evidence>
<dbReference type="GO" id="GO:0009277">
    <property type="term" value="C:fungal-type cell wall"/>
    <property type="evidence" value="ECO:0007669"/>
    <property type="project" value="InterPro"/>
</dbReference>
<dbReference type="InterPro" id="IPR001338">
    <property type="entry name" value="Class_I_Hydrophobin"/>
</dbReference>
<organism evidence="7 8">
    <name type="scientific">Leucocoprinus birnbaumii</name>
    <dbReference type="NCBI Taxonomy" id="56174"/>
    <lineage>
        <taxon>Eukaryota</taxon>
        <taxon>Fungi</taxon>
        <taxon>Dikarya</taxon>
        <taxon>Basidiomycota</taxon>
        <taxon>Agaricomycotina</taxon>
        <taxon>Agaricomycetes</taxon>
        <taxon>Agaricomycetidae</taxon>
        <taxon>Agaricales</taxon>
        <taxon>Agaricineae</taxon>
        <taxon>Agaricaceae</taxon>
        <taxon>Leucocoprinus</taxon>
    </lineage>
</organism>
<evidence type="ECO:0000256" key="4">
    <source>
        <dbReference type="ARBA" id="ARBA00022525"/>
    </source>
</evidence>
<dbReference type="SMART" id="SM00075">
    <property type="entry name" value="HYDRO"/>
    <property type="match status" value="1"/>
</dbReference>
<evidence type="ECO:0000256" key="6">
    <source>
        <dbReference type="RuleBase" id="RU365009"/>
    </source>
</evidence>
<dbReference type="EMBL" id="JANIEX010000793">
    <property type="protein sequence ID" value="KAJ3563121.1"/>
    <property type="molecule type" value="Genomic_DNA"/>
</dbReference>